<keyword evidence="2" id="KW-1185">Reference proteome</keyword>
<evidence type="ECO:0000313" key="1">
    <source>
        <dbReference type="EMBL" id="MDQ0642122.1"/>
    </source>
</evidence>
<comment type="caution">
    <text evidence="1">The sequence shown here is derived from an EMBL/GenBank/DDBJ whole genome shotgun (WGS) entry which is preliminary data.</text>
</comment>
<gene>
    <name evidence="1" type="ORF">QFZ46_000282</name>
</gene>
<accession>A0ABU0P457</accession>
<protein>
    <submittedName>
        <fullName evidence="1">Uncharacterized protein</fullName>
    </submittedName>
</protein>
<organism evidence="1 2">
    <name type="scientific">Microbacterium murale</name>
    <dbReference type="NCBI Taxonomy" id="1081040"/>
    <lineage>
        <taxon>Bacteria</taxon>
        <taxon>Bacillati</taxon>
        <taxon>Actinomycetota</taxon>
        <taxon>Actinomycetes</taxon>
        <taxon>Micrococcales</taxon>
        <taxon>Microbacteriaceae</taxon>
        <taxon>Microbacterium</taxon>
    </lineage>
</organism>
<sequence length="348" mass="37940">MVTAVHPFADEWTDDYALFSVEHDRVAYSRPLRHFLAHCRADRLRPVLLTGEGALISPHLYTAMTESGALWAFRSARGVFDARSGLRIRSISELWTGTDASERHTEIAFEGLPVPVVLFDIYATERAVDSTLVGPLADHAVATLGGGSLTRYGRDEPLTSQWDHRALTTQVQGQMPASEVILAASDLGAWCSLTVARTRDGLIQRVHGGVPLPSLSSTPVDGLRDRVMPTVTRMLSGLVDEFRPRVAMVSAGMLRHNAADFGFRVGGQPVDAPLAVLIGPRAVRDLRLDFTRLAERHDLTTLGPGRVPSALVRMTGRDALWAQLRAFAYDLDQERLGAVLATELGGMS</sequence>
<dbReference type="RefSeq" id="WP_307357588.1">
    <property type="nucleotide sequence ID" value="NZ_JAUSXK010000001.1"/>
</dbReference>
<proteinExistence type="predicted"/>
<dbReference type="InterPro" id="IPR046175">
    <property type="entry name" value="DUF6177"/>
</dbReference>
<reference evidence="1 2" key="1">
    <citation type="submission" date="2023-07" db="EMBL/GenBank/DDBJ databases">
        <title>Comparative genomics of wheat-associated soil bacteria to identify genetic determinants of phenazine resistance.</title>
        <authorList>
            <person name="Mouncey N."/>
        </authorList>
    </citation>
    <scope>NUCLEOTIDE SEQUENCE [LARGE SCALE GENOMIC DNA]</scope>
    <source>
        <strain evidence="1 2">W2I7</strain>
    </source>
</reference>
<evidence type="ECO:0000313" key="2">
    <source>
        <dbReference type="Proteomes" id="UP001239085"/>
    </source>
</evidence>
<dbReference type="Proteomes" id="UP001239085">
    <property type="component" value="Unassembled WGS sequence"/>
</dbReference>
<dbReference type="Pfam" id="PF19674">
    <property type="entry name" value="DUF6177"/>
    <property type="match status" value="1"/>
</dbReference>
<dbReference type="EMBL" id="JAUSXK010000001">
    <property type="protein sequence ID" value="MDQ0642122.1"/>
    <property type="molecule type" value="Genomic_DNA"/>
</dbReference>
<name>A0ABU0P457_9MICO</name>